<evidence type="ECO:0000256" key="1">
    <source>
        <dbReference type="ARBA" id="ARBA00023125"/>
    </source>
</evidence>
<keyword evidence="6" id="KW-1185">Reference proteome</keyword>
<dbReference type="Proteomes" id="UP001432062">
    <property type="component" value="Chromosome"/>
</dbReference>
<feature type="region of interest" description="Disordered" evidence="3">
    <location>
        <begin position="213"/>
        <end position="238"/>
    </location>
</feature>
<dbReference type="InterPro" id="IPR009057">
    <property type="entry name" value="Homeodomain-like_sf"/>
</dbReference>
<dbReference type="InterPro" id="IPR050109">
    <property type="entry name" value="HTH-type_TetR-like_transc_reg"/>
</dbReference>
<gene>
    <name evidence="5" type="ORF">OG563_46855</name>
</gene>
<dbReference type="InterPro" id="IPR001647">
    <property type="entry name" value="HTH_TetR"/>
</dbReference>
<dbReference type="SUPFAM" id="SSF48498">
    <property type="entry name" value="Tetracyclin repressor-like, C-terminal domain"/>
    <property type="match status" value="1"/>
</dbReference>
<feature type="domain" description="HTH tetR-type" evidence="4">
    <location>
        <begin position="22"/>
        <end position="82"/>
    </location>
</feature>
<dbReference type="EMBL" id="CP109441">
    <property type="protein sequence ID" value="WUV46481.1"/>
    <property type="molecule type" value="Genomic_DNA"/>
</dbReference>
<accession>A0ABZ1YWD3</accession>
<sequence length="238" mass="26533">MARKPKVQQAADEDHSPEPKSARTRQRILDAAAHVLSVKGYSGTRLSDVAEYAELQAPAIYYYFPSREELIEEVMWSGIAEMVKHLQGVLDEIPGDVSPIDRIMIAIDAHLRHELELSDYATAAIRNSGQVPEHLRARQLAEEAKYGTTWRKLIKDAAAEGQIRSDLDLHVTQMLIMGSLNWAAEWWTPRRGSLETVIRTAQSLIRAGIAMAEASGESASPPRRRRAPRKTTVKAESA</sequence>
<organism evidence="5 6">
    <name type="scientific">Nocardia vinacea</name>
    <dbReference type="NCBI Taxonomy" id="96468"/>
    <lineage>
        <taxon>Bacteria</taxon>
        <taxon>Bacillati</taxon>
        <taxon>Actinomycetota</taxon>
        <taxon>Actinomycetes</taxon>
        <taxon>Mycobacteriales</taxon>
        <taxon>Nocardiaceae</taxon>
        <taxon>Nocardia</taxon>
    </lineage>
</organism>
<dbReference type="SUPFAM" id="SSF46689">
    <property type="entry name" value="Homeodomain-like"/>
    <property type="match status" value="1"/>
</dbReference>
<dbReference type="PANTHER" id="PTHR30055">
    <property type="entry name" value="HTH-TYPE TRANSCRIPTIONAL REGULATOR RUTR"/>
    <property type="match status" value="1"/>
</dbReference>
<feature type="region of interest" description="Disordered" evidence="3">
    <location>
        <begin position="1"/>
        <end position="24"/>
    </location>
</feature>
<protein>
    <submittedName>
        <fullName evidence="5">TetR/AcrR family transcriptional regulator</fullName>
    </submittedName>
</protein>
<evidence type="ECO:0000259" key="4">
    <source>
        <dbReference type="PROSITE" id="PS50977"/>
    </source>
</evidence>
<evidence type="ECO:0000313" key="5">
    <source>
        <dbReference type="EMBL" id="WUV46481.1"/>
    </source>
</evidence>
<dbReference type="Pfam" id="PF00440">
    <property type="entry name" value="TetR_N"/>
    <property type="match status" value="1"/>
</dbReference>
<reference evidence="5" key="1">
    <citation type="submission" date="2022-10" db="EMBL/GenBank/DDBJ databases">
        <title>The complete genomes of actinobacterial strains from the NBC collection.</title>
        <authorList>
            <person name="Joergensen T.S."/>
            <person name="Alvarez Arevalo M."/>
            <person name="Sterndorff E.B."/>
            <person name="Faurdal D."/>
            <person name="Vuksanovic O."/>
            <person name="Mourched A.-S."/>
            <person name="Charusanti P."/>
            <person name="Shaw S."/>
            <person name="Blin K."/>
            <person name="Weber T."/>
        </authorList>
    </citation>
    <scope>NUCLEOTIDE SEQUENCE</scope>
    <source>
        <strain evidence="5">NBC_01482</strain>
    </source>
</reference>
<dbReference type="PANTHER" id="PTHR30055:SF226">
    <property type="entry name" value="HTH-TYPE TRANSCRIPTIONAL REGULATOR PKSA"/>
    <property type="match status" value="1"/>
</dbReference>
<dbReference type="RefSeq" id="WP_329410235.1">
    <property type="nucleotide sequence ID" value="NZ_CP109441.1"/>
</dbReference>
<name>A0ABZ1YWD3_9NOCA</name>
<feature type="compositionally biased region" description="Basic residues" evidence="3">
    <location>
        <begin position="222"/>
        <end position="232"/>
    </location>
</feature>
<feature type="DNA-binding region" description="H-T-H motif" evidence="2">
    <location>
        <begin position="45"/>
        <end position="64"/>
    </location>
</feature>
<feature type="compositionally biased region" description="Basic and acidic residues" evidence="3">
    <location>
        <begin position="12"/>
        <end position="21"/>
    </location>
</feature>
<dbReference type="InterPro" id="IPR036271">
    <property type="entry name" value="Tet_transcr_reg_TetR-rel_C_sf"/>
</dbReference>
<dbReference type="Pfam" id="PF17932">
    <property type="entry name" value="TetR_C_24"/>
    <property type="match status" value="1"/>
</dbReference>
<dbReference type="InterPro" id="IPR041490">
    <property type="entry name" value="KstR2_TetR_C"/>
</dbReference>
<dbReference type="Gene3D" id="1.10.10.60">
    <property type="entry name" value="Homeodomain-like"/>
    <property type="match status" value="1"/>
</dbReference>
<dbReference type="PROSITE" id="PS50977">
    <property type="entry name" value="HTH_TETR_2"/>
    <property type="match status" value="1"/>
</dbReference>
<proteinExistence type="predicted"/>
<evidence type="ECO:0000256" key="2">
    <source>
        <dbReference type="PROSITE-ProRule" id="PRU00335"/>
    </source>
</evidence>
<dbReference type="PRINTS" id="PR00455">
    <property type="entry name" value="HTHTETR"/>
</dbReference>
<keyword evidence="1 2" id="KW-0238">DNA-binding</keyword>
<dbReference type="Gene3D" id="1.10.357.10">
    <property type="entry name" value="Tetracycline Repressor, domain 2"/>
    <property type="match status" value="1"/>
</dbReference>
<evidence type="ECO:0000256" key="3">
    <source>
        <dbReference type="SAM" id="MobiDB-lite"/>
    </source>
</evidence>
<evidence type="ECO:0000313" key="6">
    <source>
        <dbReference type="Proteomes" id="UP001432062"/>
    </source>
</evidence>